<keyword evidence="8" id="KW-1185">Reference proteome</keyword>
<dbReference type="InterPro" id="IPR007568">
    <property type="entry name" value="RTA1"/>
</dbReference>
<keyword evidence="2 5" id="KW-0812">Transmembrane</keyword>
<name>U5H3J7_USTV1</name>
<proteinExistence type="predicted"/>
<feature type="transmembrane region" description="Helical" evidence="5">
    <location>
        <begin position="175"/>
        <end position="198"/>
    </location>
</feature>
<dbReference type="OrthoDB" id="3358017at2759"/>
<feature type="transmembrane region" description="Helical" evidence="5">
    <location>
        <begin position="256"/>
        <end position="280"/>
    </location>
</feature>
<evidence type="ECO:0000256" key="3">
    <source>
        <dbReference type="ARBA" id="ARBA00022989"/>
    </source>
</evidence>
<dbReference type="PANTHER" id="PTHR31465:SF9">
    <property type="entry name" value="SPHINGOID LONG-CHAIN BASE TRANSPORTER RSB1"/>
    <property type="match status" value="1"/>
</dbReference>
<dbReference type="EMBL" id="AEIJ01000187">
    <property type="status" value="NOT_ANNOTATED_CDS"/>
    <property type="molecule type" value="Genomic_DNA"/>
</dbReference>
<dbReference type="Proteomes" id="UP000017200">
    <property type="component" value="Unassembled WGS sequence"/>
</dbReference>
<evidence type="ECO:0000256" key="1">
    <source>
        <dbReference type="ARBA" id="ARBA00004141"/>
    </source>
</evidence>
<feature type="transmembrane region" description="Helical" evidence="5">
    <location>
        <begin position="63"/>
        <end position="85"/>
    </location>
</feature>
<dbReference type="AlphaFoldDB" id="U5H3J7"/>
<reference evidence="8" key="1">
    <citation type="submission" date="2010-11" db="EMBL/GenBank/DDBJ databases">
        <title>The genome sequence of Microbotryum violaceum strain p1A1 Lamole.</title>
        <authorList>
            <person name="Cuomo C."/>
            <person name="Perlin M."/>
            <person name="Young S.K."/>
            <person name="Zeng Q."/>
            <person name="Gargeya S."/>
            <person name="Alvarado L."/>
            <person name="Berlin A."/>
            <person name="Chapman S.B."/>
            <person name="Chen Z."/>
            <person name="Freedman E."/>
            <person name="Gellesch M."/>
            <person name="Goldberg J."/>
            <person name="Griggs A."/>
            <person name="Gujja S."/>
            <person name="Heilman E."/>
            <person name="Heiman D."/>
            <person name="Howarth C."/>
            <person name="Mehta T."/>
            <person name="Neiman D."/>
            <person name="Pearson M."/>
            <person name="Roberts A."/>
            <person name="Saif S."/>
            <person name="Shea T."/>
            <person name="Shenoy N."/>
            <person name="Sisk P."/>
            <person name="Stolte C."/>
            <person name="Sykes S."/>
            <person name="White J."/>
            <person name="Yandava C."/>
            <person name="Haas B."/>
            <person name="Nusbaum C."/>
            <person name="Birren B."/>
        </authorList>
    </citation>
    <scope>NUCLEOTIDE SEQUENCE [LARGE SCALE GENOMIC DNA]</scope>
    <source>
        <strain evidence="8">p1A1 Lamole</strain>
    </source>
</reference>
<evidence type="ECO:0000256" key="5">
    <source>
        <dbReference type="SAM" id="Phobius"/>
    </source>
</evidence>
<dbReference type="EnsemblFungi" id="MVLG_01909T0">
    <property type="protein sequence ID" value="MVLG_01909T0"/>
    <property type="gene ID" value="MVLG_01909"/>
</dbReference>
<evidence type="ECO:0008006" key="9">
    <source>
        <dbReference type="Google" id="ProtNLM"/>
    </source>
</evidence>
<protein>
    <recommendedName>
        <fullName evidence="9">RTA1 like protein</fullName>
    </recommendedName>
</protein>
<evidence type="ECO:0000313" key="7">
    <source>
        <dbReference type="EnsemblFungi" id="MVLG_01909T0"/>
    </source>
</evidence>
<dbReference type="FunCoup" id="U5H3J7">
    <property type="interactions" value="29"/>
</dbReference>
<evidence type="ECO:0000313" key="6">
    <source>
        <dbReference type="EMBL" id="KDE07814.1"/>
    </source>
</evidence>
<dbReference type="OMA" id="YAINFAH"/>
<feature type="transmembrane region" description="Helical" evidence="5">
    <location>
        <begin position="31"/>
        <end position="56"/>
    </location>
</feature>
<dbReference type="PANTHER" id="PTHR31465">
    <property type="entry name" value="PROTEIN RTA1-RELATED"/>
    <property type="match status" value="1"/>
</dbReference>
<evidence type="ECO:0000313" key="8">
    <source>
        <dbReference type="Proteomes" id="UP000017200"/>
    </source>
</evidence>
<reference evidence="6" key="2">
    <citation type="submission" date="2010-11" db="EMBL/GenBank/DDBJ databases">
        <authorList>
            <consortium name="The Broad Institute Genome Sequencing Platform"/>
            <person name="Earl A."/>
            <person name="Ward D."/>
            <person name="Feldgarden M."/>
            <person name="Gevers D."/>
            <person name="Butler R."/>
            <person name="Young S.K."/>
            <person name="Zeng Q."/>
            <person name="Gargeya S."/>
            <person name="Fitzgerald M."/>
            <person name="Haas B."/>
            <person name="Abouelleil A."/>
            <person name="Alvarado L."/>
            <person name="Arachchi H.M."/>
            <person name="Berlin A."/>
            <person name="Brown A."/>
            <person name="Chapman S.B."/>
            <person name="Chen Z."/>
            <person name="Dunbar C."/>
            <person name="Freedman E."/>
            <person name="Gearin G."/>
            <person name="Gellesch M."/>
            <person name="Goldberg J."/>
            <person name="Griggs A."/>
            <person name="Gujja S."/>
            <person name="Heilman E."/>
            <person name="Heiman D."/>
            <person name="Howarth C."/>
            <person name="Larson L."/>
            <person name="Lui A."/>
            <person name="MacDonald P.J.P."/>
            <person name="Mehta T."/>
            <person name="Montmayeur A."/>
            <person name="Murphy C."/>
            <person name="Neiman D."/>
            <person name="Pearson M."/>
            <person name="Priest M."/>
            <person name="Roberts A."/>
            <person name="Saif S."/>
            <person name="Shea T."/>
            <person name="Shenoy N."/>
            <person name="Sisk P."/>
            <person name="Stolte C."/>
            <person name="Sykes S."/>
            <person name="White J."/>
            <person name="Yandava C."/>
            <person name="Wortman J."/>
            <person name="Nusbaum C."/>
            <person name="Birren B."/>
        </authorList>
    </citation>
    <scope>NUCLEOTIDE SEQUENCE</scope>
    <source>
        <strain evidence="6">P1A1 Lamole</strain>
    </source>
</reference>
<sequence>MSSAAIASIVSRALSASSEDSDSSDLDFNIYGYHPTLAAAIVFITLFGLITIINTFHVFKSKVWWMSILLLGGLGQVIGWSGRLWSSKNVYSLDAFLIQQCALILSPCFYSAALYGSLGMLTRTLGAEHSRLRPNFYMLIFCLADLLALVVQAVGGAMAAIALENGKASETGTHIMVAGIALQLAAMLAFCALGYDFLRRAIRSPVYQERKTQPGVKLQRIVYGMVWAAFWILVRCLYRMVELSQGWTGYLITHEPFFICLDAVPMVLCQAAFAIAFPPFCIPYKGFKAKVDAEMASPAPTVVSIPESPQEKGPFTAAR</sequence>
<dbReference type="GO" id="GO:0005886">
    <property type="term" value="C:plasma membrane"/>
    <property type="evidence" value="ECO:0007669"/>
    <property type="project" value="TreeGrafter"/>
</dbReference>
<evidence type="ECO:0000256" key="4">
    <source>
        <dbReference type="ARBA" id="ARBA00023136"/>
    </source>
</evidence>
<keyword evidence="4 5" id="KW-0472">Membrane</keyword>
<dbReference type="GO" id="GO:0000324">
    <property type="term" value="C:fungal-type vacuole"/>
    <property type="evidence" value="ECO:0007669"/>
    <property type="project" value="TreeGrafter"/>
</dbReference>
<dbReference type="InParanoid" id="U5H3J7"/>
<accession>U5H3J7</accession>
<feature type="transmembrane region" description="Helical" evidence="5">
    <location>
        <begin position="97"/>
        <end position="115"/>
    </location>
</feature>
<dbReference type="HOGENOM" id="CLU_033465_6_0_1"/>
<comment type="subcellular location">
    <subcellularLocation>
        <location evidence="1">Membrane</location>
        <topology evidence="1">Multi-pass membrane protein</topology>
    </subcellularLocation>
</comment>
<dbReference type="Pfam" id="PF04479">
    <property type="entry name" value="RTA1"/>
    <property type="match status" value="1"/>
</dbReference>
<feature type="transmembrane region" description="Helical" evidence="5">
    <location>
        <begin position="218"/>
        <end position="241"/>
    </location>
</feature>
<keyword evidence="3 5" id="KW-1133">Transmembrane helix</keyword>
<evidence type="ECO:0000256" key="2">
    <source>
        <dbReference type="ARBA" id="ARBA00022692"/>
    </source>
</evidence>
<reference evidence="7" key="4">
    <citation type="submission" date="2015-06" db="UniProtKB">
        <authorList>
            <consortium name="EnsemblFungi"/>
        </authorList>
    </citation>
    <scope>IDENTIFICATION</scope>
</reference>
<feature type="transmembrane region" description="Helical" evidence="5">
    <location>
        <begin position="136"/>
        <end position="163"/>
    </location>
</feature>
<organism evidence="6">
    <name type="scientific">Microbotryum lychnidis-dioicae (strain p1A1 Lamole / MvSl-1064)</name>
    <name type="common">Anther smut fungus</name>
    <dbReference type="NCBI Taxonomy" id="683840"/>
    <lineage>
        <taxon>Eukaryota</taxon>
        <taxon>Fungi</taxon>
        <taxon>Dikarya</taxon>
        <taxon>Basidiomycota</taxon>
        <taxon>Pucciniomycotina</taxon>
        <taxon>Microbotryomycetes</taxon>
        <taxon>Microbotryales</taxon>
        <taxon>Microbotryaceae</taxon>
        <taxon>Microbotryum</taxon>
    </lineage>
</organism>
<reference evidence="6 8" key="3">
    <citation type="journal article" date="2015" name="BMC Genomics">
        <title>Sex and parasites: genomic and transcriptomic analysis of Microbotryum lychnidis-dioicae, the biotrophic and plant-castrating anther smut fungus.</title>
        <authorList>
            <person name="Perlin M.H."/>
            <person name="Amselem J."/>
            <person name="Fontanillas E."/>
            <person name="Toh S.S."/>
            <person name="Chen Z."/>
            <person name="Goldberg J."/>
            <person name="Duplessis S."/>
            <person name="Henrissat B."/>
            <person name="Young S."/>
            <person name="Zeng Q."/>
            <person name="Aguileta G."/>
            <person name="Petit E."/>
            <person name="Badouin H."/>
            <person name="Andrews J."/>
            <person name="Razeeq D."/>
            <person name="Gabaldon T."/>
            <person name="Quesneville H."/>
            <person name="Giraud T."/>
            <person name="Hood M.E."/>
            <person name="Schultz D.J."/>
            <person name="Cuomo C.A."/>
        </authorList>
    </citation>
    <scope>NUCLEOTIDE SEQUENCE [LARGE SCALE GENOMIC DNA]</scope>
    <source>
        <strain evidence="8">p1A1 Lamole</strain>
        <strain evidence="6">P1A1 Lamole</strain>
    </source>
</reference>
<dbReference type="EMBL" id="GL541655">
    <property type="protein sequence ID" value="KDE07814.1"/>
    <property type="molecule type" value="Genomic_DNA"/>
</dbReference>
<gene>
    <name evidence="6" type="ORF">MVLG_01909</name>
</gene>
<dbReference type="STRING" id="683840.U5H3J7"/>